<dbReference type="PANTHER" id="PTHR33505:SF4">
    <property type="entry name" value="PROTEIN PREY, MITOCHONDRIAL"/>
    <property type="match status" value="1"/>
</dbReference>
<keyword evidence="3" id="KW-1185">Reference proteome</keyword>
<dbReference type="AlphaFoldDB" id="A0A4R1N2P7"/>
<protein>
    <recommendedName>
        <fullName evidence="1">UPF0434 protein BXY66_3308</fullName>
    </recommendedName>
</protein>
<gene>
    <name evidence="2" type="ORF">BXY66_3308</name>
</gene>
<dbReference type="RefSeq" id="WP_132861421.1">
    <property type="nucleotide sequence ID" value="NZ_SMGR01000003.1"/>
</dbReference>
<dbReference type="EMBL" id="SMGR01000003">
    <property type="protein sequence ID" value="TCL00661.1"/>
    <property type="molecule type" value="Genomic_DNA"/>
</dbReference>
<dbReference type="SUPFAM" id="SSF158997">
    <property type="entry name" value="Trm112p-like"/>
    <property type="match status" value="1"/>
</dbReference>
<reference evidence="2 3" key="1">
    <citation type="submission" date="2019-03" db="EMBL/GenBank/DDBJ databases">
        <title>Genomic Encyclopedia of Archaeal and Bacterial Type Strains, Phase II (KMG-II): from individual species to whole genera.</title>
        <authorList>
            <person name="Goeker M."/>
        </authorList>
    </citation>
    <scope>NUCLEOTIDE SEQUENCE [LARGE SCALE GENOMIC DNA]</scope>
    <source>
        <strain evidence="2 3">DSM 26433</strain>
    </source>
</reference>
<evidence type="ECO:0000313" key="2">
    <source>
        <dbReference type="EMBL" id="TCL00661.1"/>
    </source>
</evidence>
<dbReference type="InterPro" id="IPR005651">
    <property type="entry name" value="Trm112-like"/>
</dbReference>
<dbReference type="PANTHER" id="PTHR33505">
    <property type="entry name" value="ZGC:162634"/>
    <property type="match status" value="1"/>
</dbReference>
<comment type="similarity">
    <text evidence="1">Belongs to the UPF0434 family.</text>
</comment>
<dbReference type="OrthoDB" id="9812205at2"/>
<comment type="caution">
    <text evidence="2">The sequence shown here is derived from an EMBL/GenBank/DDBJ whole genome shotgun (WGS) entry which is preliminary data.</text>
</comment>
<dbReference type="Pfam" id="PF03966">
    <property type="entry name" value="Trm112p"/>
    <property type="match status" value="1"/>
</dbReference>
<dbReference type="GO" id="GO:0005829">
    <property type="term" value="C:cytosol"/>
    <property type="evidence" value="ECO:0007669"/>
    <property type="project" value="TreeGrafter"/>
</dbReference>
<evidence type="ECO:0000256" key="1">
    <source>
        <dbReference type="HAMAP-Rule" id="MF_01187"/>
    </source>
</evidence>
<dbReference type="Gene3D" id="2.20.25.10">
    <property type="match status" value="1"/>
</dbReference>
<evidence type="ECO:0000313" key="3">
    <source>
        <dbReference type="Proteomes" id="UP000295673"/>
    </source>
</evidence>
<accession>A0A4R1N2P7</accession>
<sequence length="63" mass="7067">MTEKTSEPGFDRRMLEALVCPETRATLEYDAERQELVSRGAGLAFPIRNGIPVMLVDEARTLD</sequence>
<dbReference type="Proteomes" id="UP000295673">
    <property type="component" value="Unassembled WGS sequence"/>
</dbReference>
<name>A0A4R1N2P7_9RHOB</name>
<organism evidence="2 3">
    <name type="scientific">Shimia isoporae</name>
    <dbReference type="NCBI Taxonomy" id="647720"/>
    <lineage>
        <taxon>Bacteria</taxon>
        <taxon>Pseudomonadati</taxon>
        <taxon>Pseudomonadota</taxon>
        <taxon>Alphaproteobacteria</taxon>
        <taxon>Rhodobacterales</taxon>
        <taxon>Roseobacteraceae</taxon>
    </lineage>
</organism>
<dbReference type="HAMAP" id="MF_01187">
    <property type="entry name" value="UPF0434"/>
    <property type="match status" value="1"/>
</dbReference>
<proteinExistence type="inferred from homology"/>